<keyword evidence="1" id="KW-0472">Membrane</keyword>
<protein>
    <submittedName>
        <fullName evidence="2">Pilus assembly protein PilP</fullName>
    </submittedName>
</protein>
<dbReference type="Gene3D" id="1.10.287.540">
    <property type="entry name" value="Helix hairpin bin"/>
    <property type="match status" value="1"/>
</dbReference>
<proteinExistence type="predicted"/>
<gene>
    <name evidence="2" type="ORF">B6S08_08395</name>
</gene>
<evidence type="ECO:0000256" key="1">
    <source>
        <dbReference type="SAM" id="Phobius"/>
    </source>
</evidence>
<evidence type="ECO:0000313" key="3">
    <source>
        <dbReference type="Proteomes" id="UP000242757"/>
    </source>
</evidence>
<dbReference type="OrthoDB" id="9802133at2"/>
<dbReference type="PIRSF" id="PIRSF016482">
    <property type="entry name" value="PilO"/>
    <property type="match status" value="1"/>
</dbReference>
<dbReference type="PANTHER" id="PTHR39555">
    <property type="entry name" value="FIMBRIAL ASSEMBLY PROTEIN PILO-LIKE PROTEIN-RELATED"/>
    <property type="match status" value="1"/>
</dbReference>
<dbReference type="InterPro" id="IPR007445">
    <property type="entry name" value="PilO"/>
</dbReference>
<dbReference type="PANTHER" id="PTHR39555:SF1">
    <property type="entry name" value="TYPE IV PILUS INNER MEMBRANE COMPONENT PILO"/>
    <property type="match status" value="1"/>
</dbReference>
<dbReference type="Proteomes" id="UP000242757">
    <property type="component" value="Unassembled WGS sequence"/>
</dbReference>
<dbReference type="Pfam" id="PF04350">
    <property type="entry name" value="PilO"/>
    <property type="match status" value="1"/>
</dbReference>
<keyword evidence="3" id="KW-1185">Reference proteome</keyword>
<dbReference type="GO" id="GO:0043683">
    <property type="term" value="P:type IV pilus assembly"/>
    <property type="evidence" value="ECO:0007669"/>
    <property type="project" value="InterPro"/>
</dbReference>
<dbReference type="Gene3D" id="3.30.70.60">
    <property type="match status" value="1"/>
</dbReference>
<dbReference type="EMBL" id="NBIM01000001">
    <property type="protein sequence ID" value="OXY83489.1"/>
    <property type="molecule type" value="Genomic_DNA"/>
</dbReference>
<sequence length="194" mass="22133">MNWQELNELDFENIGQWPRSAKVLTVVVISVLLMVLIGYFFIRDSLALLERTQAQETGLKTTFEQKAAQAALLPSYEAQLLMLGKQLEDELRKLPSNLEIAGLLDDISYIATDNGLRIERINWEAEQPGEFSTELPMRIIVRGNYHQLGRFVADVAGLPRIVILDSFSLVRLEDEQLSMSMLAKTYKYNEREAP</sequence>
<dbReference type="AlphaFoldDB" id="A0A233RJC0"/>
<dbReference type="InterPro" id="IPR014717">
    <property type="entry name" value="Transl_elong_EF1B/ribsomal_bS6"/>
</dbReference>
<keyword evidence="1" id="KW-0812">Transmembrane</keyword>
<dbReference type="GO" id="GO:0043107">
    <property type="term" value="P:type IV pilus-dependent motility"/>
    <property type="evidence" value="ECO:0007669"/>
    <property type="project" value="InterPro"/>
</dbReference>
<organism evidence="2 3">
    <name type="scientific">Oceanimonas doudoroffii</name>
    <dbReference type="NCBI Taxonomy" id="84158"/>
    <lineage>
        <taxon>Bacteria</taxon>
        <taxon>Pseudomonadati</taxon>
        <taxon>Pseudomonadota</taxon>
        <taxon>Gammaproteobacteria</taxon>
        <taxon>Aeromonadales</taxon>
        <taxon>Aeromonadaceae</taxon>
        <taxon>Oceanimonas</taxon>
    </lineage>
</organism>
<reference evidence="2 3" key="1">
    <citation type="submission" date="2017-08" db="EMBL/GenBank/DDBJ databases">
        <title>A Genome Sequence of Oceanimonas doudoroffii ATCC 27123T.</title>
        <authorList>
            <person name="Brennan M.A."/>
            <person name="Maclea K.S."/>
            <person name="Mcclelland W.D."/>
            <person name="Trachtenberg A.M."/>
        </authorList>
    </citation>
    <scope>NUCLEOTIDE SEQUENCE [LARGE SCALE GENOMIC DNA]</scope>
    <source>
        <strain evidence="2 3">ATCC 27123</strain>
    </source>
</reference>
<comment type="caution">
    <text evidence="2">The sequence shown here is derived from an EMBL/GenBank/DDBJ whole genome shotgun (WGS) entry which is preliminary data.</text>
</comment>
<keyword evidence="1" id="KW-1133">Transmembrane helix</keyword>
<dbReference type="RefSeq" id="WP_094200263.1">
    <property type="nucleotide sequence ID" value="NZ_NBIM01000001.1"/>
</dbReference>
<feature type="transmembrane region" description="Helical" evidence="1">
    <location>
        <begin position="20"/>
        <end position="42"/>
    </location>
</feature>
<accession>A0A233RJC0</accession>
<name>A0A233RJC0_9GAMM</name>
<evidence type="ECO:0000313" key="2">
    <source>
        <dbReference type="EMBL" id="OXY83489.1"/>
    </source>
</evidence>